<dbReference type="SUPFAM" id="SSF48498">
    <property type="entry name" value="Tetracyclin repressor-like, C-terminal domain"/>
    <property type="match status" value="1"/>
</dbReference>
<dbReference type="GO" id="GO:0003677">
    <property type="term" value="F:DNA binding"/>
    <property type="evidence" value="ECO:0007669"/>
    <property type="project" value="UniProtKB-UniRule"/>
</dbReference>
<dbReference type="RefSeq" id="WP_111250617.1">
    <property type="nucleotide sequence ID" value="NZ_QKWH01000004.1"/>
</dbReference>
<reference evidence="6 7" key="1">
    <citation type="submission" date="2018-06" db="EMBL/GenBank/DDBJ databases">
        <title>Whole genome sequencing of a novel hydrocarbon degrading bacterial strain, PW21 isolated from oil contaminated produced water sample.</title>
        <authorList>
            <person name="Nagkirti P."/>
            <person name="Shaikh A."/>
            <person name="Gowdaman V."/>
            <person name="Engineer A.E."/>
            <person name="Dagar S."/>
            <person name="Dhakephalkar P.K."/>
        </authorList>
    </citation>
    <scope>NUCLEOTIDE SEQUENCE [LARGE SCALE GENOMIC DNA]</scope>
    <source>
        <strain evidence="6 7">PW21</strain>
    </source>
</reference>
<dbReference type="InterPro" id="IPR009057">
    <property type="entry name" value="Homeodomain-like_sf"/>
</dbReference>
<evidence type="ECO:0000256" key="3">
    <source>
        <dbReference type="ARBA" id="ARBA00023163"/>
    </source>
</evidence>
<evidence type="ECO:0000259" key="5">
    <source>
        <dbReference type="PROSITE" id="PS50977"/>
    </source>
</evidence>
<feature type="domain" description="HTH tetR-type" evidence="5">
    <location>
        <begin position="6"/>
        <end position="66"/>
    </location>
</feature>
<protein>
    <submittedName>
        <fullName evidence="6">TetR/AcrR family transcriptional regulator</fullName>
    </submittedName>
</protein>
<dbReference type="PANTHER" id="PTHR47506">
    <property type="entry name" value="TRANSCRIPTIONAL REGULATORY PROTEIN"/>
    <property type="match status" value="1"/>
</dbReference>
<dbReference type="InterPro" id="IPR001647">
    <property type="entry name" value="HTH_TetR"/>
</dbReference>
<dbReference type="PANTHER" id="PTHR47506:SF1">
    <property type="entry name" value="HTH-TYPE TRANSCRIPTIONAL REGULATOR YJDC"/>
    <property type="match status" value="1"/>
</dbReference>
<keyword evidence="1" id="KW-0805">Transcription regulation</keyword>
<dbReference type="Proteomes" id="UP000248783">
    <property type="component" value="Unassembled WGS sequence"/>
</dbReference>
<evidence type="ECO:0000256" key="2">
    <source>
        <dbReference type="ARBA" id="ARBA00023125"/>
    </source>
</evidence>
<evidence type="ECO:0000313" key="6">
    <source>
        <dbReference type="EMBL" id="PZR53339.1"/>
    </source>
</evidence>
<evidence type="ECO:0000313" key="7">
    <source>
        <dbReference type="Proteomes" id="UP000248783"/>
    </source>
</evidence>
<dbReference type="PRINTS" id="PR00455">
    <property type="entry name" value="HTHTETR"/>
</dbReference>
<dbReference type="Pfam" id="PF00440">
    <property type="entry name" value="TetR_N"/>
    <property type="match status" value="1"/>
</dbReference>
<dbReference type="SUPFAM" id="SSF46689">
    <property type="entry name" value="Homeodomain-like"/>
    <property type="match status" value="1"/>
</dbReference>
<dbReference type="Gene3D" id="1.10.357.10">
    <property type="entry name" value="Tetracycline Repressor, domain 2"/>
    <property type="match status" value="1"/>
</dbReference>
<dbReference type="InterPro" id="IPR036271">
    <property type="entry name" value="Tet_transcr_reg_TetR-rel_C_sf"/>
</dbReference>
<dbReference type="EMBL" id="QKWH01000004">
    <property type="protein sequence ID" value="PZR53339.1"/>
    <property type="molecule type" value="Genomic_DNA"/>
</dbReference>
<keyword evidence="7" id="KW-1185">Reference proteome</keyword>
<keyword evidence="2 4" id="KW-0238">DNA-binding</keyword>
<name>A0A2W5WP49_9MICO</name>
<dbReference type="AlphaFoldDB" id="A0A2W5WP49"/>
<keyword evidence="3" id="KW-0804">Transcription</keyword>
<feature type="DNA-binding region" description="H-T-H motif" evidence="4">
    <location>
        <begin position="29"/>
        <end position="48"/>
    </location>
</feature>
<proteinExistence type="predicted"/>
<dbReference type="PROSITE" id="PS01081">
    <property type="entry name" value="HTH_TETR_1"/>
    <property type="match status" value="1"/>
</dbReference>
<sequence length="186" mass="20079">MGRPRTFDRDAALDKALRLFWERGYEQTSISDLTQELGIGAPSLYAAFGDKRTLFEEAVARYEASPRSVTAAGLAGTSRRDVLRAMFERAAQEYASNEHPRGCLVNSAPELAANRAHNRMLTANRLGQVAEDAESRDAAETVAAFAHVMLVGLSSYARDGADEQQLRRVAELALHAVEAGAGAKAG</sequence>
<comment type="caution">
    <text evidence="6">The sequence shown here is derived from an EMBL/GenBank/DDBJ whole genome shotgun (WGS) entry which is preliminary data.</text>
</comment>
<gene>
    <name evidence="6" type="ORF">DNL40_07395</name>
</gene>
<accession>A0A2W5WP49</accession>
<dbReference type="InterPro" id="IPR023772">
    <property type="entry name" value="DNA-bd_HTH_TetR-type_CS"/>
</dbReference>
<evidence type="ECO:0000256" key="1">
    <source>
        <dbReference type="ARBA" id="ARBA00023015"/>
    </source>
</evidence>
<dbReference type="Gene3D" id="1.10.10.60">
    <property type="entry name" value="Homeodomain-like"/>
    <property type="match status" value="1"/>
</dbReference>
<evidence type="ECO:0000256" key="4">
    <source>
        <dbReference type="PROSITE-ProRule" id="PRU00335"/>
    </source>
</evidence>
<organism evidence="6 7">
    <name type="scientific">Xylanimonas oleitrophica</name>
    <dbReference type="NCBI Taxonomy" id="2607479"/>
    <lineage>
        <taxon>Bacteria</taxon>
        <taxon>Bacillati</taxon>
        <taxon>Actinomycetota</taxon>
        <taxon>Actinomycetes</taxon>
        <taxon>Micrococcales</taxon>
        <taxon>Promicromonosporaceae</taxon>
        <taxon>Xylanimonas</taxon>
    </lineage>
</organism>
<dbReference type="PROSITE" id="PS50977">
    <property type="entry name" value="HTH_TETR_2"/>
    <property type="match status" value="1"/>
</dbReference>